<proteinExistence type="predicted"/>
<evidence type="ECO:0000256" key="1">
    <source>
        <dbReference type="SAM" id="MobiDB-lite"/>
    </source>
</evidence>
<feature type="transmembrane region" description="Helical" evidence="2">
    <location>
        <begin position="76"/>
        <end position="95"/>
    </location>
</feature>
<dbReference type="OrthoDB" id="3693726at2"/>
<keyword evidence="2" id="KW-0812">Transmembrane</keyword>
<accession>A0A1H0EPG3</accession>
<organism evidence="3 4">
    <name type="scientific">Actinokineospora alba</name>
    <dbReference type="NCBI Taxonomy" id="504798"/>
    <lineage>
        <taxon>Bacteria</taxon>
        <taxon>Bacillati</taxon>
        <taxon>Actinomycetota</taxon>
        <taxon>Actinomycetes</taxon>
        <taxon>Pseudonocardiales</taxon>
        <taxon>Pseudonocardiaceae</taxon>
        <taxon>Actinokineospora</taxon>
    </lineage>
</organism>
<evidence type="ECO:0000313" key="4">
    <source>
        <dbReference type="Proteomes" id="UP000199651"/>
    </source>
</evidence>
<dbReference type="Proteomes" id="UP000199651">
    <property type="component" value="Unassembled WGS sequence"/>
</dbReference>
<protein>
    <submittedName>
        <fullName evidence="3">Uncharacterized protein</fullName>
    </submittedName>
</protein>
<evidence type="ECO:0000256" key="2">
    <source>
        <dbReference type="SAM" id="Phobius"/>
    </source>
</evidence>
<keyword evidence="4" id="KW-1185">Reference proteome</keyword>
<feature type="transmembrane region" description="Helical" evidence="2">
    <location>
        <begin position="43"/>
        <end position="64"/>
    </location>
</feature>
<keyword evidence="2" id="KW-0472">Membrane</keyword>
<dbReference type="EMBL" id="FNJB01000001">
    <property type="protein sequence ID" value="SDN84250.1"/>
    <property type="molecule type" value="Genomic_DNA"/>
</dbReference>
<reference evidence="4" key="1">
    <citation type="submission" date="2016-10" db="EMBL/GenBank/DDBJ databases">
        <authorList>
            <person name="Varghese N."/>
            <person name="Submissions S."/>
        </authorList>
    </citation>
    <scope>NUCLEOTIDE SEQUENCE [LARGE SCALE GENOMIC DNA]</scope>
    <source>
        <strain evidence="4">IBRC-M 10655</strain>
    </source>
</reference>
<feature type="region of interest" description="Disordered" evidence="1">
    <location>
        <begin position="111"/>
        <end position="159"/>
    </location>
</feature>
<keyword evidence="2" id="KW-1133">Transmembrane helix</keyword>
<feature type="compositionally biased region" description="Basic and acidic residues" evidence="1">
    <location>
        <begin position="111"/>
        <end position="120"/>
    </location>
</feature>
<gene>
    <name evidence="3" type="ORF">SAMN05192558_10143</name>
</gene>
<name>A0A1H0EPG3_9PSEU</name>
<dbReference type="RefSeq" id="WP_091368090.1">
    <property type="nucleotide sequence ID" value="NZ_FNDV01000003.1"/>
</dbReference>
<sequence>MDSFALFLVLGIVLVAVDGQIIYRAGSRYLENSYTDDSSAGSMARLVSVLFHLAVLGVLALLSTIDFSADSPTESVVIRLGVLLLVLAIGHAIAIKVLTRMRDRLDAEGMSARRFEHTDPAEPTDQVASSEAEIMVPPHDDRTAPTVRGPRRVDPSPPR</sequence>
<dbReference type="AlphaFoldDB" id="A0A1H0EPG3"/>
<dbReference type="STRING" id="504798.SAMN05421871_103826"/>
<evidence type="ECO:0000313" key="3">
    <source>
        <dbReference type="EMBL" id="SDN84250.1"/>
    </source>
</evidence>